<dbReference type="InterPro" id="IPR007391">
    <property type="entry name" value="Vancomycin_resist_VanW"/>
</dbReference>
<dbReference type="STRING" id="239498.AXK60_02300"/>
<evidence type="ECO:0000256" key="1">
    <source>
        <dbReference type="SAM" id="SignalP"/>
    </source>
</evidence>
<proteinExistence type="predicted"/>
<feature type="domain" description="YoaR-like putative peptidoglycan binding" evidence="2">
    <location>
        <begin position="255"/>
        <end position="320"/>
    </location>
</feature>
<gene>
    <name evidence="4" type="ORF">AXK60_02300</name>
    <name evidence="3" type="ORF">AXK61_02025</name>
</gene>
<dbReference type="Pfam" id="PF04294">
    <property type="entry name" value="VanW"/>
    <property type="match status" value="1"/>
</dbReference>
<dbReference type="Proteomes" id="UP000070409">
    <property type="component" value="Unassembled WGS sequence"/>
</dbReference>
<feature type="signal peptide" evidence="1">
    <location>
        <begin position="1"/>
        <end position="29"/>
    </location>
</feature>
<dbReference type="InterPro" id="IPR052913">
    <property type="entry name" value="Glycopeptide_resist_protein"/>
</dbReference>
<evidence type="ECO:0000313" key="5">
    <source>
        <dbReference type="Proteomes" id="UP000070258"/>
    </source>
</evidence>
<reference evidence="3 6" key="1">
    <citation type="submission" date="2016-02" db="EMBL/GenBank/DDBJ databases">
        <authorList>
            <person name="Teng J.L."/>
            <person name="Tang Y."/>
            <person name="Huang Y."/>
            <person name="Guo F."/>
            <person name="Wei W."/>
            <person name="Chen J.H."/>
            <person name="Wong S.Y."/>
            <person name="Lau S.K."/>
            <person name="Woo P.C."/>
        </authorList>
    </citation>
    <scope>NUCLEOTIDE SEQUENCE [LARGE SCALE GENOMIC DNA]</scope>
    <source>
        <strain evidence="3 6">JCM 13375</strain>
    </source>
</reference>
<dbReference type="EMBL" id="LSRE01000001">
    <property type="protein sequence ID" value="KXP01598.1"/>
    <property type="molecule type" value="Genomic_DNA"/>
</dbReference>
<dbReference type="PANTHER" id="PTHR35788">
    <property type="entry name" value="EXPORTED PROTEIN-RELATED"/>
    <property type="match status" value="1"/>
</dbReference>
<accession>A0A138AWI3</accession>
<comment type="caution">
    <text evidence="4">The sequence shown here is derived from an EMBL/GenBank/DDBJ whole genome shotgun (WGS) entry which is preliminary data.</text>
</comment>
<organism evidence="4 5">
    <name type="scientific">Tsukamurella pseudospumae</name>
    <dbReference type="NCBI Taxonomy" id="239498"/>
    <lineage>
        <taxon>Bacteria</taxon>
        <taxon>Bacillati</taxon>
        <taxon>Actinomycetota</taxon>
        <taxon>Actinomycetes</taxon>
        <taxon>Mycobacteriales</taxon>
        <taxon>Tsukamurellaceae</taxon>
        <taxon>Tsukamurella</taxon>
    </lineage>
</organism>
<evidence type="ECO:0000313" key="4">
    <source>
        <dbReference type="EMBL" id="KXP14736.1"/>
    </source>
</evidence>
<keyword evidence="1" id="KW-0732">Signal</keyword>
<feature type="chain" id="PRO_5039495159" description="YoaR-like putative peptidoglycan binding domain-containing protein" evidence="1">
    <location>
        <begin position="30"/>
        <end position="567"/>
    </location>
</feature>
<protein>
    <recommendedName>
        <fullName evidence="2">YoaR-like putative peptidoglycan binding domain-containing protein</fullName>
    </recommendedName>
</protein>
<reference evidence="5" key="2">
    <citation type="submission" date="2016-02" db="EMBL/GenBank/DDBJ databases">
        <authorList>
            <person name="Wen L."/>
            <person name="He K."/>
            <person name="Yang H."/>
        </authorList>
    </citation>
    <scope>NUCLEOTIDE SEQUENCE [LARGE SCALE GENOMIC DNA]</scope>
    <source>
        <strain evidence="5">JCM 15929</strain>
    </source>
</reference>
<keyword evidence="6" id="KW-1185">Reference proteome</keyword>
<reference evidence="4" key="3">
    <citation type="submission" date="2016-02" db="EMBL/GenBank/DDBJ databases">
        <authorList>
            <person name="Teng J.L."/>
            <person name="Yang Y."/>
            <person name="Huang Y."/>
            <person name="Guo F."/>
            <person name="Wei W."/>
            <person name="Chen J.H."/>
            <person name="Wong S.Y."/>
            <person name="Lau S.K."/>
            <person name="Woo P.C."/>
        </authorList>
    </citation>
    <scope>NUCLEOTIDE SEQUENCE</scope>
    <source>
        <strain evidence="4">JCM 15929</strain>
    </source>
</reference>
<evidence type="ECO:0000313" key="3">
    <source>
        <dbReference type="EMBL" id="KXP01598.1"/>
    </source>
</evidence>
<name>A0A138AWI3_9ACTN</name>
<evidence type="ECO:0000259" key="2">
    <source>
        <dbReference type="Pfam" id="PF12229"/>
    </source>
</evidence>
<dbReference type="RefSeq" id="WP_068569347.1">
    <property type="nucleotide sequence ID" value="NZ_LSRE01000001.1"/>
</dbReference>
<evidence type="ECO:0000313" key="6">
    <source>
        <dbReference type="Proteomes" id="UP000070409"/>
    </source>
</evidence>
<dbReference type="EMBL" id="LSRF01000001">
    <property type="protein sequence ID" value="KXP14736.1"/>
    <property type="molecule type" value="Genomic_DNA"/>
</dbReference>
<dbReference type="InterPro" id="IPR022029">
    <property type="entry name" value="YoaR-like_PG-bd"/>
</dbReference>
<dbReference type="OrthoDB" id="9813301at2"/>
<dbReference type="Proteomes" id="UP000070258">
    <property type="component" value="Unassembled WGS sequence"/>
</dbReference>
<sequence>MTRTRTALRRAPALALVAALLLGAGGAAVWETGRAETVHGATAIGVGFGALGRDDAAARLTEAARRADAEPVTLRTDKGTVRLTPAELGLTMDVPGTVQRAIDQRSPLRDLVGLVSARHVHPASTIDRAVFDAALAKVGGPLTEAAADGAVVYRSGRPVAVEPKAGDRIDPAHAAAAVAAAWPDSTDIVLPTEKVTPTVSSDTVHKVATGAAAQAVAAEVVLRRDGSGQTPAGTVGRVSGADIGTFLSFRPDGAGNLAPKVDREAAKKLLGTRLESAVAKPKDAGFSVSGGTPTVTDAVPGREVVWDPTIDAVSKAVVEQSTQGRTATAQFKTVEPKLTTARAKELGVREVVSEFSTGGFSDASGVNIRRVAQQVNGAVVLPGETFSLNGYTGPRGTAQGYVESGIINNGRPDKAVGGGISQFATTLYNAAYFAGLEDAGHTEHSYYISRYPEAREATVFEGAIDLQFTNNTPYGIVIEASGGASSVSVRMWSTKTREVSSSTGSRSLATQPSTIRLPKGPHCVASTGQPGFTTSNTRTITDARSGSVISRHTRTVKYDPVPTVICE</sequence>
<dbReference type="Pfam" id="PF12229">
    <property type="entry name" value="PG_binding_4"/>
    <property type="match status" value="1"/>
</dbReference>
<dbReference type="PANTHER" id="PTHR35788:SF1">
    <property type="entry name" value="EXPORTED PROTEIN"/>
    <property type="match status" value="1"/>
</dbReference>
<dbReference type="AlphaFoldDB" id="A0A138AWI3"/>